<protein>
    <recommendedName>
        <fullName evidence="5">Arsenite methyltransferase</fullName>
        <ecNumber evidence="4">2.1.1.137</ecNumber>
    </recommendedName>
</protein>
<dbReference type="Gene3D" id="3.40.5.100">
    <property type="match status" value="1"/>
</dbReference>
<evidence type="ECO:0000256" key="6">
    <source>
        <dbReference type="ARBA" id="ARBA00047941"/>
    </source>
</evidence>
<dbReference type="GeneID" id="110985821"/>
<dbReference type="AlphaFoldDB" id="A0A8B7ZI00"/>
<feature type="domain" description="Methyltransferase" evidence="9">
    <location>
        <begin position="52"/>
        <end position="202"/>
    </location>
</feature>
<comment type="similarity">
    <text evidence="3">Belongs to the methyltransferase superfamily. Arsenite methyltransferase family.</text>
</comment>
<dbReference type="Gene3D" id="3.40.50.150">
    <property type="entry name" value="Vaccinia Virus protein VP39"/>
    <property type="match status" value="1"/>
</dbReference>
<dbReference type="OrthoDB" id="8300214at2759"/>
<comment type="catalytic activity">
    <reaction evidence="8">
        <text>arsenic triglutathione + 3 [thioredoxin]-dithiol + 3 S-adenosyl-L-methionine = trimethylarsine + 3 [thioredoxin]-disulfide + 3 glutathione + 3 S-adenosyl-L-homocysteine + 3 H(+)</text>
        <dbReference type="Rhea" id="RHEA:69432"/>
        <dbReference type="Rhea" id="RHEA-COMP:10698"/>
        <dbReference type="Rhea" id="RHEA-COMP:10700"/>
        <dbReference type="ChEBI" id="CHEBI:15378"/>
        <dbReference type="ChEBI" id="CHEBI:27130"/>
        <dbReference type="ChEBI" id="CHEBI:29950"/>
        <dbReference type="ChEBI" id="CHEBI:50058"/>
        <dbReference type="ChEBI" id="CHEBI:57856"/>
        <dbReference type="ChEBI" id="CHEBI:57925"/>
        <dbReference type="ChEBI" id="CHEBI:59789"/>
        <dbReference type="ChEBI" id="CHEBI:183640"/>
        <dbReference type="EC" id="2.1.1.137"/>
    </reaction>
</comment>
<comment type="catalytic activity">
    <reaction evidence="7">
        <text>arsenic triglutathione + 2 [thioredoxin]-dithiol + 2 S-adenosyl-L-methionine + H2O = dimethylarsinous acid + 2 [thioredoxin]-disulfide + 3 glutathione + 2 S-adenosyl-L-homocysteine + 2 H(+)</text>
        <dbReference type="Rhea" id="RHEA:69464"/>
        <dbReference type="Rhea" id="RHEA-COMP:10698"/>
        <dbReference type="Rhea" id="RHEA-COMP:10700"/>
        <dbReference type="ChEBI" id="CHEBI:15377"/>
        <dbReference type="ChEBI" id="CHEBI:15378"/>
        <dbReference type="ChEBI" id="CHEBI:23808"/>
        <dbReference type="ChEBI" id="CHEBI:29950"/>
        <dbReference type="ChEBI" id="CHEBI:50058"/>
        <dbReference type="ChEBI" id="CHEBI:57856"/>
        <dbReference type="ChEBI" id="CHEBI:57925"/>
        <dbReference type="ChEBI" id="CHEBI:59789"/>
        <dbReference type="ChEBI" id="CHEBI:183640"/>
        <dbReference type="EC" id="2.1.1.137"/>
    </reaction>
</comment>
<dbReference type="PANTHER" id="PTHR43675:SF8">
    <property type="entry name" value="ARSENITE METHYLTRANSFERASE"/>
    <property type="match status" value="1"/>
</dbReference>
<evidence type="ECO:0000256" key="1">
    <source>
        <dbReference type="ARBA" id="ARBA00022679"/>
    </source>
</evidence>
<evidence type="ECO:0000313" key="10">
    <source>
        <dbReference type="Proteomes" id="UP000694845"/>
    </source>
</evidence>
<evidence type="ECO:0000256" key="4">
    <source>
        <dbReference type="ARBA" id="ARBA00034521"/>
    </source>
</evidence>
<dbReference type="RefSeq" id="XP_022102892.1">
    <property type="nucleotide sequence ID" value="XM_022247200.1"/>
</dbReference>
<sequence length="325" mass="36352">MADKTEQDYKTEMVACLPAVLPPDGEAALAMVHPDIIDKSYCCGLRYPDLLNGIRVLSLGCGFVRDCYVLSKLIGQEGLVVGVDPNDHVISFCGSFLKYHRKTCGFSEDNIRLVKCEPDGLIEAGLQKDYFDLICFNTVLGLTQKKREIMNQLGLVLKTGGEVFFTEMVASSRIKEEVKKEQSLWGEGLAGAFYFEDLVTMAQEFGFSTPRLVQSTDMRIKEPELENFIGGVKFSMATYRMFKLPHDRVDQTAVLVYNNPQMDTDYVNVIKLDSRNTFQKGAPVQVDAETAAILRISRFASVFKTTREKEGQVSEPCPTNPFVAE</sequence>
<keyword evidence="1" id="KW-0808">Transferase</keyword>
<evidence type="ECO:0000256" key="5">
    <source>
        <dbReference type="ARBA" id="ARBA00034545"/>
    </source>
</evidence>
<dbReference type="EC" id="2.1.1.137" evidence="4"/>
<evidence type="ECO:0000259" key="9">
    <source>
        <dbReference type="Pfam" id="PF13847"/>
    </source>
</evidence>
<name>A0A8B7ZI00_ACAPL</name>
<keyword evidence="2" id="KW-0949">S-adenosyl-L-methionine</keyword>
<dbReference type="KEGG" id="aplc:110985821"/>
<dbReference type="Pfam" id="PF13847">
    <property type="entry name" value="Methyltransf_31"/>
    <property type="match status" value="1"/>
</dbReference>
<dbReference type="GO" id="GO:0030791">
    <property type="term" value="F:arsenite methyltransferase activity"/>
    <property type="evidence" value="ECO:0007669"/>
    <property type="project" value="UniProtKB-EC"/>
</dbReference>
<evidence type="ECO:0000313" key="11">
    <source>
        <dbReference type="RefSeq" id="XP_022102891.1"/>
    </source>
</evidence>
<evidence type="ECO:0000256" key="3">
    <source>
        <dbReference type="ARBA" id="ARBA00034487"/>
    </source>
</evidence>
<dbReference type="PANTHER" id="PTHR43675">
    <property type="entry name" value="ARSENITE METHYLTRANSFERASE"/>
    <property type="match status" value="1"/>
</dbReference>
<reference evidence="11 12" key="1">
    <citation type="submission" date="2025-04" db="UniProtKB">
        <authorList>
            <consortium name="RefSeq"/>
        </authorList>
    </citation>
    <scope>IDENTIFICATION</scope>
</reference>
<evidence type="ECO:0000256" key="2">
    <source>
        <dbReference type="ARBA" id="ARBA00022691"/>
    </source>
</evidence>
<dbReference type="CDD" id="cd02440">
    <property type="entry name" value="AdoMet_MTases"/>
    <property type="match status" value="1"/>
</dbReference>
<dbReference type="InterPro" id="IPR029063">
    <property type="entry name" value="SAM-dependent_MTases_sf"/>
</dbReference>
<dbReference type="Proteomes" id="UP000694845">
    <property type="component" value="Unplaced"/>
</dbReference>
<dbReference type="SUPFAM" id="SSF53335">
    <property type="entry name" value="S-adenosyl-L-methionine-dependent methyltransferases"/>
    <property type="match status" value="1"/>
</dbReference>
<dbReference type="InterPro" id="IPR025714">
    <property type="entry name" value="Methyltranfer_dom"/>
</dbReference>
<gene>
    <name evidence="11 12" type="primary">LOC110985821</name>
</gene>
<keyword evidence="10" id="KW-1185">Reference proteome</keyword>
<dbReference type="OMA" id="PQYCHLN"/>
<organism evidence="10 11">
    <name type="scientific">Acanthaster planci</name>
    <name type="common">Crown-of-thorns starfish</name>
    <dbReference type="NCBI Taxonomy" id="133434"/>
    <lineage>
        <taxon>Eukaryota</taxon>
        <taxon>Metazoa</taxon>
        <taxon>Echinodermata</taxon>
        <taxon>Eleutherozoa</taxon>
        <taxon>Asterozoa</taxon>
        <taxon>Asteroidea</taxon>
        <taxon>Valvatacea</taxon>
        <taxon>Valvatida</taxon>
        <taxon>Acanthasteridae</taxon>
        <taxon>Acanthaster</taxon>
    </lineage>
</organism>
<dbReference type="CTD" id="57412"/>
<proteinExistence type="inferred from homology"/>
<evidence type="ECO:0000256" key="8">
    <source>
        <dbReference type="ARBA" id="ARBA00048428"/>
    </source>
</evidence>
<comment type="catalytic activity">
    <reaction evidence="6">
        <text>arsenic triglutathione + [thioredoxin]-dithiol + S-adenosyl-L-methionine + 2 H2O = methylarsonous acid + [thioredoxin]-disulfide + 3 glutathione + S-adenosyl-L-homocysteine + H(+)</text>
        <dbReference type="Rhea" id="RHEA:69460"/>
        <dbReference type="Rhea" id="RHEA-COMP:10698"/>
        <dbReference type="Rhea" id="RHEA-COMP:10700"/>
        <dbReference type="ChEBI" id="CHEBI:15377"/>
        <dbReference type="ChEBI" id="CHEBI:15378"/>
        <dbReference type="ChEBI" id="CHEBI:17826"/>
        <dbReference type="ChEBI" id="CHEBI:29950"/>
        <dbReference type="ChEBI" id="CHEBI:50058"/>
        <dbReference type="ChEBI" id="CHEBI:57856"/>
        <dbReference type="ChEBI" id="CHEBI:57925"/>
        <dbReference type="ChEBI" id="CHEBI:59789"/>
        <dbReference type="ChEBI" id="CHEBI:183640"/>
        <dbReference type="EC" id="2.1.1.137"/>
    </reaction>
</comment>
<evidence type="ECO:0000313" key="12">
    <source>
        <dbReference type="RefSeq" id="XP_022102892.1"/>
    </source>
</evidence>
<dbReference type="RefSeq" id="XP_022102891.1">
    <property type="nucleotide sequence ID" value="XM_022247199.1"/>
</dbReference>
<dbReference type="InterPro" id="IPR026669">
    <property type="entry name" value="Arsenite_MeTrfase-like"/>
</dbReference>
<evidence type="ECO:0000256" key="7">
    <source>
        <dbReference type="ARBA" id="ARBA00047943"/>
    </source>
</evidence>
<accession>A0A8B7ZI00</accession>